<feature type="domain" description="LsmAD" evidence="2">
    <location>
        <begin position="237"/>
        <end position="310"/>
    </location>
</feature>
<keyword evidence="4" id="KW-1185">Reference proteome</keyword>
<organism evidence="3 4">
    <name type="scientific">Podospora aff. communis PSN243</name>
    <dbReference type="NCBI Taxonomy" id="3040156"/>
    <lineage>
        <taxon>Eukaryota</taxon>
        <taxon>Fungi</taxon>
        <taxon>Dikarya</taxon>
        <taxon>Ascomycota</taxon>
        <taxon>Pezizomycotina</taxon>
        <taxon>Sordariomycetes</taxon>
        <taxon>Sordariomycetidae</taxon>
        <taxon>Sordariales</taxon>
        <taxon>Podosporaceae</taxon>
        <taxon>Podospora</taxon>
    </lineage>
</organism>
<evidence type="ECO:0000313" key="3">
    <source>
        <dbReference type="EMBL" id="KAK4455129.1"/>
    </source>
</evidence>
<dbReference type="PANTHER" id="PTHR12854">
    <property type="entry name" value="ATAXIN 2-RELATED"/>
    <property type="match status" value="1"/>
</dbReference>
<feature type="region of interest" description="Disordered" evidence="1">
    <location>
        <begin position="615"/>
        <end position="641"/>
    </location>
</feature>
<feature type="compositionally biased region" description="Polar residues" evidence="1">
    <location>
        <begin position="47"/>
        <end position="91"/>
    </location>
</feature>
<feature type="compositionally biased region" description="Basic and acidic residues" evidence="1">
    <location>
        <begin position="380"/>
        <end position="402"/>
    </location>
</feature>
<evidence type="ECO:0000259" key="2">
    <source>
        <dbReference type="SMART" id="SM01272"/>
    </source>
</evidence>
<dbReference type="GO" id="GO:0003729">
    <property type="term" value="F:mRNA binding"/>
    <property type="evidence" value="ECO:0007669"/>
    <property type="project" value="TreeGrafter"/>
</dbReference>
<feature type="region of interest" description="Disordered" evidence="1">
    <location>
        <begin position="821"/>
        <end position="852"/>
    </location>
</feature>
<dbReference type="InterPro" id="IPR045117">
    <property type="entry name" value="ATXN2-like"/>
</dbReference>
<dbReference type="Pfam" id="PF06741">
    <property type="entry name" value="LsmAD"/>
    <property type="match status" value="1"/>
</dbReference>
<dbReference type="AlphaFoldDB" id="A0AAV9H4F3"/>
<dbReference type="PANTHER" id="PTHR12854:SF7">
    <property type="entry name" value="ATAXIN-2 HOMOLOG"/>
    <property type="match status" value="1"/>
</dbReference>
<accession>A0AAV9H4F3</accession>
<feature type="compositionally biased region" description="Basic and acidic residues" evidence="1">
    <location>
        <begin position="295"/>
        <end position="311"/>
    </location>
</feature>
<protein>
    <submittedName>
        <fullName evidence="3">PAB1-binding protein 1</fullName>
    </submittedName>
</protein>
<dbReference type="InterPro" id="IPR009604">
    <property type="entry name" value="LsmAD_domain"/>
</dbReference>
<dbReference type="GO" id="GO:0010494">
    <property type="term" value="C:cytoplasmic stress granule"/>
    <property type="evidence" value="ECO:0007669"/>
    <property type="project" value="TreeGrafter"/>
</dbReference>
<feature type="region of interest" description="Disordered" evidence="1">
    <location>
        <begin position="295"/>
        <end position="435"/>
    </location>
</feature>
<dbReference type="EMBL" id="MU865915">
    <property type="protein sequence ID" value="KAK4455129.1"/>
    <property type="molecule type" value="Genomic_DNA"/>
</dbReference>
<sequence>MDDRSSTSKPTTSSSSQHATPDIKSPTTRPTYSSKLSDQKSRASEVASANTTARQPPVQQRAWTSNKNPITGRSQTPQNNFNSQNKQSVTASLREGQRVRITLTTGAQFEGFYTNGSEASSCRLNLASQTKLPGANELANGARGKEPTTMSFQRKEITDARVLPGSAGKGDGKAMNGNRAGFKTDTSISNNRPGGERELKRWIPDSNPDTDFSLEQPSKGRGQGEAWDQFAVNEKLFGAKSDYDENIYTTAIDRSHPEYQKRLGFADRKAREIERSAAATSHVAEERVMDFVGGEDHRDEEEKYSGVRRQDFPPLASRENKYTPPARRAPTGHTTVKGAPVDPAIISSQLKTAPTAKQPVTKVEESKATPAVTKTLEVAPESKQETKAKDAKENESKTEKANVKAAEPKPNGEGSISAPSDSKKDENKVPVEQQVLSSFRKFANIERASDEKRMKTKAAKDKEVKLHELRAFSANFKLSTPVPTDLIGIIAKDPEKQKAIQEKALHNAEEIRKKAEAAQKEKESSAASSQARTTVEQPPAPAAAPAVDSRSASRPTAPQHANSPSGIPNRHQGPRAGYNNQPHYQQYNRNGRPAPHLAAQGQPTGNLAQRLRNLDQQKGPHPHPHMGQHGGVQDMRLPPTGPANNVDPNYSRRVSGLQPPFLGNKLNPLTHEFKPNAFAQPFMPAGPSQGSSPRSSVNNIVEPVIHPTPVAGQLTRRKKPGKLVDLSKCFILGHIETYQQPPQGRSWDHNEGLRPAYDTPPLWRQILEDGEKSDSPINLTYKEYFERLSLSSTAVATPNPSHAMPQLPPHQHQLPFHLQHGAQGMGQRQSPHLPPMQMHAPQHGHGPHTPFNSGDDHRMMHSNSAQSFASPRMGQVPMAYPPAMGTPGQMQYSQPVMQPYMNPGAPQMGQFRSFSNNPQFIPQQPHHMSSPMMVQQQFMQGPAGMLAAGPQVSMYPGHPQQFMPPNTIPPQPMAGSNGFPSPSRPAAPMMVHQGSHQGQPAGGYAMSPAMPYQQPAYPPQQPQGGKFAAQRPQ</sequence>
<feature type="region of interest" description="Disordered" evidence="1">
    <location>
        <begin position="163"/>
        <end position="224"/>
    </location>
</feature>
<feature type="compositionally biased region" description="Basic and acidic residues" evidence="1">
    <location>
        <begin position="500"/>
        <end position="524"/>
    </location>
</feature>
<dbReference type="GO" id="GO:0034063">
    <property type="term" value="P:stress granule assembly"/>
    <property type="evidence" value="ECO:0007669"/>
    <property type="project" value="TreeGrafter"/>
</dbReference>
<feature type="region of interest" description="Disordered" evidence="1">
    <location>
        <begin position="970"/>
        <end position="1033"/>
    </location>
</feature>
<feature type="region of interest" description="Disordered" evidence="1">
    <location>
        <begin position="500"/>
        <end position="602"/>
    </location>
</feature>
<feature type="compositionally biased region" description="Low complexity" evidence="1">
    <location>
        <begin position="7"/>
        <end position="16"/>
    </location>
</feature>
<dbReference type="SMART" id="SM01272">
    <property type="entry name" value="LsmAD"/>
    <property type="match status" value="1"/>
</dbReference>
<feature type="region of interest" description="Disordered" evidence="1">
    <location>
        <begin position="1"/>
        <end position="93"/>
    </location>
</feature>
<proteinExistence type="predicted"/>
<feature type="compositionally biased region" description="Basic and acidic residues" evidence="1">
    <location>
        <begin position="194"/>
        <end position="203"/>
    </location>
</feature>
<feature type="compositionally biased region" description="Polar residues" evidence="1">
    <location>
        <begin position="207"/>
        <end position="216"/>
    </location>
</feature>
<evidence type="ECO:0000256" key="1">
    <source>
        <dbReference type="SAM" id="MobiDB-lite"/>
    </source>
</evidence>
<feature type="compositionally biased region" description="Polar residues" evidence="1">
    <location>
        <begin position="25"/>
        <end position="36"/>
    </location>
</feature>
<comment type="caution">
    <text evidence="3">The sequence shown here is derived from an EMBL/GenBank/DDBJ whole genome shotgun (WGS) entry which is preliminary data.</text>
</comment>
<feature type="compositionally biased region" description="Polar residues" evidence="1">
    <location>
        <begin position="578"/>
        <end position="589"/>
    </location>
</feature>
<reference evidence="3" key="1">
    <citation type="journal article" date="2023" name="Mol. Phylogenet. Evol.">
        <title>Genome-scale phylogeny and comparative genomics of the fungal order Sordariales.</title>
        <authorList>
            <person name="Hensen N."/>
            <person name="Bonometti L."/>
            <person name="Westerberg I."/>
            <person name="Brannstrom I.O."/>
            <person name="Guillou S."/>
            <person name="Cros-Aarteil S."/>
            <person name="Calhoun S."/>
            <person name="Haridas S."/>
            <person name="Kuo A."/>
            <person name="Mondo S."/>
            <person name="Pangilinan J."/>
            <person name="Riley R."/>
            <person name="LaButti K."/>
            <person name="Andreopoulos B."/>
            <person name="Lipzen A."/>
            <person name="Chen C."/>
            <person name="Yan M."/>
            <person name="Daum C."/>
            <person name="Ng V."/>
            <person name="Clum A."/>
            <person name="Steindorff A."/>
            <person name="Ohm R.A."/>
            <person name="Martin F."/>
            <person name="Silar P."/>
            <person name="Natvig D.O."/>
            <person name="Lalanne C."/>
            <person name="Gautier V."/>
            <person name="Ament-Velasquez S.L."/>
            <person name="Kruys A."/>
            <person name="Hutchinson M.I."/>
            <person name="Powell A.J."/>
            <person name="Barry K."/>
            <person name="Miller A.N."/>
            <person name="Grigoriev I.V."/>
            <person name="Debuchy R."/>
            <person name="Gladieux P."/>
            <person name="Hiltunen Thoren M."/>
            <person name="Johannesson H."/>
        </authorList>
    </citation>
    <scope>NUCLEOTIDE SEQUENCE</scope>
    <source>
        <strain evidence="3">PSN243</strain>
    </source>
</reference>
<gene>
    <name evidence="3" type="ORF">QBC34DRAFT_391630</name>
</gene>
<feature type="compositionally biased region" description="Polar residues" evidence="1">
    <location>
        <begin position="550"/>
        <end position="566"/>
    </location>
</feature>
<dbReference type="Proteomes" id="UP001321760">
    <property type="component" value="Unassembled WGS sequence"/>
</dbReference>
<evidence type="ECO:0000313" key="4">
    <source>
        <dbReference type="Proteomes" id="UP001321760"/>
    </source>
</evidence>
<reference evidence="3" key="2">
    <citation type="submission" date="2023-05" db="EMBL/GenBank/DDBJ databases">
        <authorList>
            <consortium name="Lawrence Berkeley National Laboratory"/>
            <person name="Steindorff A."/>
            <person name="Hensen N."/>
            <person name="Bonometti L."/>
            <person name="Westerberg I."/>
            <person name="Brannstrom I.O."/>
            <person name="Guillou S."/>
            <person name="Cros-Aarteil S."/>
            <person name="Calhoun S."/>
            <person name="Haridas S."/>
            <person name="Kuo A."/>
            <person name="Mondo S."/>
            <person name="Pangilinan J."/>
            <person name="Riley R."/>
            <person name="Labutti K."/>
            <person name="Andreopoulos B."/>
            <person name="Lipzen A."/>
            <person name="Chen C."/>
            <person name="Yanf M."/>
            <person name="Daum C."/>
            <person name="Ng V."/>
            <person name="Clum A."/>
            <person name="Ohm R."/>
            <person name="Martin F."/>
            <person name="Silar P."/>
            <person name="Natvig D."/>
            <person name="Lalanne C."/>
            <person name="Gautier V."/>
            <person name="Ament-Velasquez S.L."/>
            <person name="Kruys A."/>
            <person name="Hutchinson M.I."/>
            <person name="Powell A.J."/>
            <person name="Barry K."/>
            <person name="Miller A.N."/>
            <person name="Grigoriev I.V."/>
            <person name="Debuchy R."/>
            <person name="Gladieux P."/>
            <person name="Thoren M.H."/>
            <person name="Johannesson H."/>
        </authorList>
    </citation>
    <scope>NUCLEOTIDE SEQUENCE</scope>
    <source>
        <strain evidence="3">PSN243</strain>
    </source>
</reference>
<name>A0AAV9H4F3_9PEZI</name>